<keyword evidence="1" id="KW-0472">Membrane</keyword>
<feature type="transmembrane region" description="Helical" evidence="1">
    <location>
        <begin position="38"/>
        <end position="58"/>
    </location>
</feature>
<evidence type="ECO:0000313" key="3">
    <source>
        <dbReference type="Proteomes" id="UP000594749"/>
    </source>
</evidence>
<keyword evidence="1" id="KW-1133">Transmembrane helix</keyword>
<dbReference type="Proteomes" id="UP000594749">
    <property type="component" value="Chromosome"/>
</dbReference>
<proteinExistence type="predicted"/>
<dbReference type="EMBL" id="CP063078">
    <property type="protein sequence ID" value="QOQ87648.1"/>
    <property type="molecule type" value="Genomic_DNA"/>
</dbReference>
<organism evidence="2 3">
    <name type="scientific">Campylobacter corcagiensis</name>
    <dbReference type="NCBI Taxonomy" id="1448857"/>
    <lineage>
        <taxon>Bacteria</taxon>
        <taxon>Pseudomonadati</taxon>
        <taxon>Campylobacterota</taxon>
        <taxon>Epsilonproteobacteria</taxon>
        <taxon>Campylobacterales</taxon>
        <taxon>Campylobacteraceae</taxon>
        <taxon>Campylobacter</taxon>
    </lineage>
</organism>
<reference evidence="2 3" key="1">
    <citation type="submission" date="2020-10" db="EMBL/GenBank/DDBJ databases">
        <title>Campylobacter and Helicobacter PacBio genomes.</title>
        <authorList>
            <person name="Lane C."/>
        </authorList>
    </citation>
    <scope>NUCLEOTIDE SEQUENCE [LARGE SCALE GENOMIC DNA]</scope>
    <source>
        <strain evidence="2 3">2016D-0077</strain>
    </source>
</reference>
<dbReference type="RefSeq" id="WP_025802696.1">
    <property type="nucleotide sequence ID" value="NZ_CP053842.1"/>
</dbReference>
<keyword evidence="1" id="KW-0812">Transmembrane</keyword>
<dbReference type="OrthoDB" id="5334020at2"/>
<dbReference type="AlphaFoldDB" id="A0A7M1LGF4"/>
<sequence>MAIKDNVKELKKVADSEEQFLESIIKSEFFVKKYKKPIITVVIIAILIPLALATSNFIKDRKFKAANEAYAELITDPNNQKAKEKLKSSSKNLYTIYEFRTALDTNDSAKLDQLSNLDGIDPVLKDLINFSAKKDSGEIMDSYAVFMKGYGYLKDGKIEEANQEFVKIAPNSPLGDIARNLRHYNGAKQ</sequence>
<evidence type="ECO:0000313" key="2">
    <source>
        <dbReference type="EMBL" id="QOQ87648.1"/>
    </source>
</evidence>
<accession>A0A7M1LGF4</accession>
<evidence type="ECO:0000256" key="1">
    <source>
        <dbReference type="SAM" id="Phobius"/>
    </source>
</evidence>
<protein>
    <recommendedName>
        <fullName evidence="4">Tetratricopeptide repeat protein</fullName>
    </recommendedName>
</protein>
<keyword evidence="3" id="KW-1185">Reference proteome</keyword>
<evidence type="ECO:0008006" key="4">
    <source>
        <dbReference type="Google" id="ProtNLM"/>
    </source>
</evidence>
<gene>
    <name evidence="2" type="ORF">IMC76_02215</name>
</gene>
<name>A0A7M1LGF4_9BACT</name>